<reference evidence="1" key="1">
    <citation type="submission" date="2021-06" db="EMBL/GenBank/DDBJ databases">
        <authorList>
            <person name="Kallberg Y."/>
            <person name="Tangrot J."/>
            <person name="Rosling A."/>
        </authorList>
    </citation>
    <scope>NUCLEOTIDE SEQUENCE</scope>
    <source>
        <strain evidence="1">CL356</strain>
    </source>
</reference>
<gene>
    <name evidence="1" type="ORF">ACOLOM_LOCUS8065</name>
</gene>
<feature type="non-terminal residue" evidence="1">
    <location>
        <position position="479"/>
    </location>
</feature>
<evidence type="ECO:0000313" key="2">
    <source>
        <dbReference type="Proteomes" id="UP000789525"/>
    </source>
</evidence>
<evidence type="ECO:0000313" key="1">
    <source>
        <dbReference type="EMBL" id="CAG8644849.1"/>
    </source>
</evidence>
<name>A0ACA9NGA5_9GLOM</name>
<keyword evidence="2" id="KW-1185">Reference proteome</keyword>
<sequence length="479" mass="55762">MDFRPCEKTFHNCDRDPLSCWDFYTRRLFEAPTDPSLWCNRALINLKLSIYELSYIDAFKAQSLLTSADDNFPNSIANGDFRFSKRLLSDPTLQHLLVKSYDYMSESLYRSGLVSRAVSVLDLLFNHREYSKFLTQNAREELTNKRKEYQARINEQLFHNISFVLEVLKNKNIKNFKKFEIIGLTMNMGTCKFEYPWDKKRFMDRVSSGRVRILQHKLNSISSKKVRIERLSKQESNGDKDSILTTGLAGRNSSVHLGIFAQEDILEGSVIWSEDPFLTIHDYKSPKCNNCARKLKSPEHPPIFNCQNNNSCKEIFCSHSCYNIAMSKYHIPLCGKTLSPILSILDGQKSDPSPLFILKIFSIAKISNIHPLDIPQIRDLAQYQPPPKSGNSFLPVYYFNLYLETLRILDRDPVLADYEFRHNSMEMMAVRDIKRGEEIVVRYCDPSLKKWDRAMHLIPVYGFECRCKKCEEEEPDDLK</sequence>
<dbReference type="EMBL" id="CAJVPT010019946">
    <property type="protein sequence ID" value="CAG8644849.1"/>
    <property type="molecule type" value="Genomic_DNA"/>
</dbReference>
<comment type="caution">
    <text evidence="1">The sequence shown here is derived from an EMBL/GenBank/DDBJ whole genome shotgun (WGS) entry which is preliminary data.</text>
</comment>
<accession>A0ACA9NGA5</accession>
<organism evidence="1 2">
    <name type="scientific">Acaulospora colombiana</name>
    <dbReference type="NCBI Taxonomy" id="27376"/>
    <lineage>
        <taxon>Eukaryota</taxon>
        <taxon>Fungi</taxon>
        <taxon>Fungi incertae sedis</taxon>
        <taxon>Mucoromycota</taxon>
        <taxon>Glomeromycotina</taxon>
        <taxon>Glomeromycetes</taxon>
        <taxon>Diversisporales</taxon>
        <taxon>Acaulosporaceae</taxon>
        <taxon>Acaulospora</taxon>
    </lineage>
</organism>
<dbReference type="Proteomes" id="UP000789525">
    <property type="component" value="Unassembled WGS sequence"/>
</dbReference>
<proteinExistence type="predicted"/>
<protein>
    <submittedName>
        <fullName evidence="1">11362_t:CDS:1</fullName>
    </submittedName>
</protein>